<keyword evidence="2" id="KW-1133">Transmembrane helix</keyword>
<dbReference type="InterPro" id="IPR000595">
    <property type="entry name" value="cNMP-bd_dom"/>
</dbReference>
<dbReference type="PROSITE" id="PS50042">
    <property type="entry name" value="CNMP_BINDING_3"/>
    <property type="match status" value="1"/>
</dbReference>
<dbReference type="EMBL" id="ODYU01009332">
    <property type="protein sequence ID" value="SOQ53676.1"/>
    <property type="molecule type" value="Genomic_DNA"/>
</dbReference>
<accession>A0A2H1WL32</accession>
<sequence length="566" mass="65924">MKRSAPPMDTRNTRGVTGSDSMLPKKTTLLGRMCRSLRKLGQITKHHPETYEYFRSYSAVVAERQRQLLEEGGNVIHPLSLFSLVWMSVMIIINLAHMVLSSFRLFFILQSIDNPEIHWLDLGMVGLQLVCLVDIFIKFNTGYLYKSHFHVFMSRKSIFCHYLRRWFIVDLASSLPGVYVFTYLNTGNRWLLVAHMMALLRSAKIYNVIIDIKVFLRLFTESYIVHGLVRLSMMFVLSSHWCSCLMYCPAIVVYYWSGEMPTHYNFYMRIPGTKDLMGHDLSTRYNKAIIIALSAFFGTGFTMFRSTEPDEILIHSVIIVYAAMFMVFTLVYLIKSYLTIFGSTMRYQGLMNQVEEYMKYRQFPLSLKKRVRAFYKYRYQERYFKEESELDCLSEELRDEIKLHTCRTLVHKVKLFEDVPASVVGTVLGCLRPEVYLSNDLVVRAGDIGDCMYFIATGTVAVYSLKGVEVCHLEDGHHFGEVALLMKDSKRIATVVAVEITQLYRLDALDFNRFVLSHPTLYDRIEALASHRMHQTVLLDDAFRREREQHNLAEQLFNLPNEYTET</sequence>
<dbReference type="GO" id="GO:0003254">
    <property type="term" value="P:regulation of membrane depolarization"/>
    <property type="evidence" value="ECO:0007669"/>
    <property type="project" value="TreeGrafter"/>
</dbReference>
<dbReference type="InterPro" id="IPR051413">
    <property type="entry name" value="K/Na_HCN_channel"/>
</dbReference>
<dbReference type="PANTHER" id="PTHR45689:SF14">
    <property type="entry name" value="CYCLIC NUCLEOTIDE-GATED CATION CHANNEL SUBUNIT A-LIKE PROTEIN"/>
    <property type="match status" value="1"/>
</dbReference>
<dbReference type="Pfam" id="PF00027">
    <property type="entry name" value="cNMP_binding"/>
    <property type="match status" value="1"/>
</dbReference>
<feature type="transmembrane region" description="Helical" evidence="2">
    <location>
        <begin position="84"/>
        <end position="107"/>
    </location>
</feature>
<dbReference type="InterPro" id="IPR014710">
    <property type="entry name" value="RmlC-like_jellyroll"/>
</dbReference>
<dbReference type="SMART" id="SM00100">
    <property type="entry name" value="cNMP"/>
    <property type="match status" value="1"/>
</dbReference>
<dbReference type="GO" id="GO:0005249">
    <property type="term" value="F:voltage-gated potassium channel activity"/>
    <property type="evidence" value="ECO:0007669"/>
    <property type="project" value="TreeGrafter"/>
</dbReference>
<keyword evidence="2" id="KW-0812">Transmembrane</keyword>
<feature type="transmembrane region" description="Helical" evidence="2">
    <location>
        <begin position="231"/>
        <end position="256"/>
    </location>
</feature>
<dbReference type="CDD" id="cd00038">
    <property type="entry name" value="CAP_ED"/>
    <property type="match status" value="1"/>
</dbReference>
<feature type="domain" description="Cyclic nucleotide-binding" evidence="3">
    <location>
        <begin position="415"/>
        <end position="515"/>
    </location>
</feature>
<dbReference type="Gene3D" id="1.10.287.630">
    <property type="entry name" value="Helix hairpin bin"/>
    <property type="match status" value="1"/>
</dbReference>
<evidence type="ECO:0000313" key="4">
    <source>
        <dbReference type="EMBL" id="SOQ53676.1"/>
    </source>
</evidence>
<gene>
    <name evidence="4" type="ORF">SFRICE_002752</name>
</gene>
<organism evidence="4">
    <name type="scientific">Spodoptera frugiperda</name>
    <name type="common">Fall armyworm</name>
    <dbReference type="NCBI Taxonomy" id="7108"/>
    <lineage>
        <taxon>Eukaryota</taxon>
        <taxon>Metazoa</taxon>
        <taxon>Ecdysozoa</taxon>
        <taxon>Arthropoda</taxon>
        <taxon>Hexapoda</taxon>
        <taxon>Insecta</taxon>
        <taxon>Pterygota</taxon>
        <taxon>Neoptera</taxon>
        <taxon>Endopterygota</taxon>
        <taxon>Lepidoptera</taxon>
        <taxon>Glossata</taxon>
        <taxon>Ditrysia</taxon>
        <taxon>Noctuoidea</taxon>
        <taxon>Noctuidae</taxon>
        <taxon>Amphipyrinae</taxon>
        <taxon>Spodoptera</taxon>
    </lineage>
</organism>
<name>A0A2H1WL32_SPOFR</name>
<dbReference type="PANTHER" id="PTHR45689">
    <property type="entry name" value="I[[H]] CHANNEL, ISOFORM E"/>
    <property type="match status" value="1"/>
</dbReference>
<dbReference type="AlphaFoldDB" id="A0A2H1WL32"/>
<dbReference type="PROSITE" id="PS00888">
    <property type="entry name" value="CNMP_BINDING_1"/>
    <property type="match status" value="1"/>
</dbReference>
<dbReference type="InterPro" id="IPR018488">
    <property type="entry name" value="cNMP-bd_CS"/>
</dbReference>
<evidence type="ECO:0000256" key="2">
    <source>
        <dbReference type="SAM" id="Phobius"/>
    </source>
</evidence>
<feature type="transmembrane region" description="Helical" evidence="2">
    <location>
        <begin position="127"/>
        <end position="145"/>
    </location>
</feature>
<evidence type="ECO:0000259" key="3">
    <source>
        <dbReference type="PROSITE" id="PS50042"/>
    </source>
</evidence>
<dbReference type="Gene3D" id="2.60.120.10">
    <property type="entry name" value="Jelly Rolls"/>
    <property type="match status" value="1"/>
</dbReference>
<dbReference type="GO" id="GO:0035725">
    <property type="term" value="P:sodium ion transmembrane transport"/>
    <property type="evidence" value="ECO:0007669"/>
    <property type="project" value="TreeGrafter"/>
</dbReference>
<dbReference type="SUPFAM" id="SSF51206">
    <property type="entry name" value="cAMP-binding domain-like"/>
    <property type="match status" value="1"/>
</dbReference>
<feature type="transmembrane region" description="Helical" evidence="2">
    <location>
        <begin position="166"/>
        <end position="184"/>
    </location>
</feature>
<reference evidence="4" key="1">
    <citation type="submission" date="2016-07" db="EMBL/GenBank/DDBJ databases">
        <authorList>
            <person name="Bretaudeau A."/>
        </authorList>
    </citation>
    <scope>NUCLEOTIDE SEQUENCE</scope>
    <source>
        <strain evidence="4">Rice</strain>
        <tissue evidence="4">Whole body</tissue>
    </source>
</reference>
<proteinExistence type="predicted"/>
<dbReference type="GO" id="GO:0098855">
    <property type="term" value="C:HCN channel complex"/>
    <property type="evidence" value="ECO:0007669"/>
    <property type="project" value="TreeGrafter"/>
</dbReference>
<feature type="transmembrane region" description="Helical" evidence="2">
    <location>
        <begin position="312"/>
        <end position="334"/>
    </location>
</feature>
<evidence type="ECO:0000256" key="1">
    <source>
        <dbReference type="SAM" id="MobiDB-lite"/>
    </source>
</evidence>
<feature type="region of interest" description="Disordered" evidence="1">
    <location>
        <begin position="1"/>
        <end position="22"/>
    </location>
</feature>
<protein>
    <submittedName>
        <fullName evidence="4">SFRICE_002752</fullName>
    </submittedName>
</protein>
<feature type="transmembrane region" description="Helical" evidence="2">
    <location>
        <begin position="285"/>
        <end position="305"/>
    </location>
</feature>
<dbReference type="InterPro" id="IPR018490">
    <property type="entry name" value="cNMP-bd_dom_sf"/>
</dbReference>
<keyword evidence="2" id="KW-0472">Membrane</keyword>